<name>A0ABV4U251_9BACT</name>
<dbReference type="InterPro" id="IPR027417">
    <property type="entry name" value="P-loop_NTPase"/>
</dbReference>
<dbReference type="Pfam" id="PF06144">
    <property type="entry name" value="DNA_pol3_delta"/>
    <property type="match status" value="1"/>
</dbReference>
<evidence type="ECO:0000259" key="9">
    <source>
        <dbReference type="Pfam" id="PF06144"/>
    </source>
</evidence>
<keyword evidence="4 10" id="KW-0548">Nucleotidyltransferase</keyword>
<comment type="catalytic activity">
    <reaction evidence="8">
        <text>DNA(n) + a 2'-deoxyribonucleoside 5'-triphosphate = DNA(n+1) + diphosphate</text>
        <dbReference type="Rhea" id="RHEA:22508"/>
        <dbReference type="Rhea" id="RHEA-COMP:17339"/>
        <dbReference type="Rhea" id="RHEA-COMP:17340"/>
        <dbReference type="ChEBI" id="CHEBI:33019"/>
        <dbReference type="ChEBI" id="CHEBI:61560"/>
        <dbReference type="ChEBI" id="CHEBI:173112"/>
        <dbReference type="EC" id="2.7.7.7"/>
    </reaction>
</comment>
<dbReference type="InterPro" id="IPR008921">
    <property type="entry name" value="DNA_pol3_clamp-load_cplx_C"/>
</dbReference>
<evidence type="ECO:0000313" key="10">
    <source>
        <dbReference type="EMBL" id="MFA9477427.1"/>
    </source>
</evidence>
<comment type="caution">
    <text evidence="10">The sequence shown here is derived from an EMBL/GenBank/DDBJ whole genome shotgun (WGS) entry which is preliminary data.</text>
</comment>
<dbReference type="NCBIfam" id="TIGR01128">
    <property type="entry name" value="holA"/>
    <property type="match status" value="1"/>
</dbReference>
<reference evidence="10 11" key="1">
    <citation type="submission" date="2024-08" db="EMBL/GenBank/DDBJ databases">
        <title>Whole-genome sequencing of halo(alkali)philic microorganisms from hypersaline lakes.</title>
        <authorList>
            <person name="Sorokin D.Y."/>
            <person name="Merkel A.Y."/>
            <person name="Messina E."/>
            <person name="Yakimov M."/>
        </authorList>
    </citation>
    <scope>NUCLEOTIDE SEQUENCE [LARGE SCALE GENOMIC DNA]</scope>
    <source>
        <strain evidence="10 11">AB-hyl4</strain>
    </source>
</reference>
<feature type="domain" description="DNA polymerase III delta N-terminal" evidence="9">
    <location>
        <begin position="25"/>
        <end position="135"/>
    </location>
</feature>
<protein>
    <recommendedName>
        <fullName evidence="2">DNA polymerase III subunit delta</fullName>
        <ecNumber evidence="1">2.7.7.7</ecNumber>
    </recommendedName>
</protein>
<evidence type="ECO:0000256" key="3">
    <source>
        <dbReference type="ARBA" id="ARBA00022679"/>
    </source>
</evidence>
<keyword evidence="6" id="KW-0239">DNA-directed DNA polymerase</keyword>
<gene>
    <name evidence="10" type="primary">holA</name>
    <name evidence="10" type="ORF">ACERK3_03865</name>
</gene>
<evidence type="ECO:0000313" key="11">
    <source>
        <dbReference type="Proteomes" id="UP001575105"/>
    </source>
</evidence>
<evidence type="ECO:0000256" key="2">
    <source>
        <dbReference type="ARBA" id="ARBA00017703"/>
    </source>
</evidence>
<dbReference type="Proteomes" id="UP001575105">
    <property type="component" value="Unassembled WGS sequence"/>
</dbReference>
<dbReference type="PANTHER" id="PTHR34388">
    <property type="entry name" value="DNA POLYMERASE III SUBUNIT DELTA"/>
    <property type="match status" value="1"/>
</dbReference>
<dbReference type="Gene3D" id="1.20.272.10">
    <property type="match status" value="1"/>
</dbReference>
<accession>A0ABV4U251</accession>
<dbReference type="PANTHER" id="PTHR34388:SF1">
    <property type="entry name" value="DNA POLYMERASE III SUBUNIT DELTA"/>
    <property type="match status" value="1"/>
</dbReference>
<dbReference type="SUPFAM" id="SSF48019">
    <property type="entry name" value="post-AAA+ oligomerization domain-like"/>
    <property type="match status" value="1"/>
</dbReference>
<evidence type="ECO:0000256" key="4">
    <source>
        <dbReference type="ARBA" id="ARBA00022695"/>
    </source>
</evidence>
<evidence type="ECO:0000256" key="6">
    <source>
        <dbReference type="ARBA" id="ARBA00022932"/>
    </source>
</evidence>
<dbReference type="EC" id="2.7.7.7" evidence="1"/>
<dbReference type="SUPFAM" id="SSF52540">
    <property type="entry name" value="P-loop containing nucleoside triphosphate hydrolases"/>
    <property type="match status" value="1"/>
</dbReference>
<sequence length="339" mass="37350">MARSRAPARKADVTLDASMRLVVLHGPDDMLKQTRLHELRAALAAEHGEVETFSFEGKTAPLADVLDELRGYSLMQTYKLVLVDEADLFVKTHREALERYAENPVDHATLLLRSGTWNRGNLDKLIAKHGAIIKCDAPSPAEAKAWLVARAKKQHKTTITPAAAEALIDRLGPRLMQLDTELAKLALMVDEGSPIEPKLVQDVVGRSSEEQAWAVQEVALQAMQQRNPGALITSLRELIDLAGQPDALVAYFLADLMRKLNVAWMLRQAGVPEAAAAKQLKLWGPRQALFFNALRQMSPARAAALFDGVLQADRRSKSGLGEAVRNLECFSVQLTDNTR</sequence>
<evidence type="ECO:0000256" key="7">
    <source>
        <dbReference type="ARBA" id="ARBA00034754"/>
    </source>
</evidence>
<comment type="similarity">
    <text evidence="7">Belongs to the DNA polymerase HolA subunit family.</text>
</comment>
<dbReference type="InterPro" id="IPR005790">
    <property type="entry name" value="DNA_polIII_delta"/>
</dbReference>
<evidence type="ECO:0000256" key="5">
    <source>
        <dbReference type="ARBA" id="ARBA00022705"/>
    </source>
</evidence>
<dbReference type="Gene3D" id="3.40.50.300">
    <property type="entry name" value="P-loop containing nucleotide triphosphate hydrolases"/>
    <property type="match status" value="1"/>
</dbReference>
<dbReference type="EMBL" id="JBGUBD010000002">
    <property type="protein sequence ID" value="MFA9477427.1"/>
    <property type="molecule type" value="Genomic_DNA"/>
</dbReference>
<organism evidence="10 11">
    <name type="scientific">Natronomicrosphaera hydrolytica</name>
    <dbReference type="NCBI Taxonomy" id="3242702"/>
    <lineage>
        <taxon>Bacteria</taxon>
        <taxon>Pseudomonadati</taxon>
        <taxon>Planctomycetota</taxon>
        <taxon>Phycisphaerae</taxon>
        <taxon>Phycisphaerales</taxon>
        <taxon>Phycisphaeraceae</taxon>
        <taxon>Natronomicrosphaera</taxon>
    </lineage>
</organism>
<evidence type="ECO:0000256" key="8">
    <source>
        <dbReference type="ARBA" id="ARBA00049244"/>
    </source>
</evidence>
<proteinExistence type="inferred from homology"/>
<dbReference type="RefSeq" id="WP_425344352.1">
    <property type="nucleotide sequence ID" value="NZ_JBGUBD010000002.1"/>
</dbReference>
<dbReference type="Gene3D" id="1.10.8.60">
    <property type="match status" value="1"/>
</dbReference>
<keyword evidence="3 10" id="KW-0808">Transferase</keyword>
<dbReference type="GO" id="GO:0003887">
    <property type="term" value="F:DNA-directed DNA polymerase activity"/>
    <property type="evidence" value="ECO:0007669"/>
    <property type="project" value="UniProtKB-EC"/>
</dbReference>
<evidence type="ECO:0000256" key="1">
    <source>
        <dbReference type="ARBA" id="ARBA00012417"/>
    </source>
</evidence>
<dbReference type="InterPro" id="IPR010372">
    <property type="entry name" value="DNA_pol3_delta_N"/>
</dbReference>
<keyword evidence="11" id="KW-1185">Reference proteome</keyword>
<keyword evidence="5" id="KW-0235">DNA replication</keyword>